<feature type="transmembrane region" description="Helical" evidence="1">
    <location>
        <begin position="270"/>
        <end position="289"/>
    </location>
</feature>
<feature type="transmembrane region" description="Helical" evidence="1">
    <location>
        <begin position="91"/>
        <end position="114"/>
    </location>
</feature>
<evidence type="ECO:0000313" key="2">
    <source>
        <dbReference type="EMBL" id="GGD65631.1"/>
    </source>
</evidence>
<keyword evidence="3" id="KW-1185">Reference proteome</keyword>
<proteinExistence type="predicted"/>
<dbReference type="InterPro" id="IPR036259">
    <property type="entry name" value="MFS_trans_sf"/>
</dbReference>
<dbReference type="PANTHER" id="PTHR23523">
    <property type="match status" value="1"/>
</dbReference>
<feature type="transmembrane region" description="Helical" evidence="1">
    <location>
        <begin position="159"/>
        <end position="181"/>
    </location>
</feature>
<feature type="transmembrane region" description="Helical" evidence="1">
    <location>
        <begin position="240"/>
        <end position="263"/>
    </location>
</feature>
<keyword evidence="1" id="KW-0472">Membrane</keyword>
<feature type="transmembrane region" description="Helical" evidence="1">
    <location>
        <begin position="126"/>
        <end position="147"/>
    </location>
</feature>
<accession>A0ABQ1RET2</accession>
<dbReference type="PANTHER" id="PTHR23523:SF2">
    <property type="entry name" value="2-NITROIMIDAZOLE TRANSPORTER"/>
    <property type="match status" value="1"/>
</dbReference>
<organism evidence="2 3">
    <name type="scientific">Microbacterium murale</name>
    <dbReference type="NCBI Taxonomy" id="1081040"/>
    <lineage>
        <taxon>Bacteria</taxon>
        <taxon>Bacillati</taxon>
        <taxon>Actinomycetota</taxon>
        <taxon>Actinomycetes</taxon>
        <taxon>Micrococcales</taxon>
        <taxon>Microbacteriaceae</taxon>
        <taxon>Microbacterium</taxon>
    </lineage>
</organism>
<evidence type="ECO:0000256" key="1">
    <source>
        <dbReference type="SAM" id="Phobius"/>
    </source>
</evidence>
<keyword evidence="1" id="KW-0812">Transmembrane</keyword>
<name>A0ABQ1RET2_9MICO</name>
<keyword evidence="1" id="KW-1133">Transmembrane helix</keyword>
<feature type="transmembrane region" description="Helical" evidence="1">
    <location>
        <begin position="335"/>
        <end position="353"/>
    </location>
</feature>
<feature type="transmembrane region" description="Helical" evidence="1">
    <location>
        <begin position="63"/>
        <end position="85"/>
    </location>
</feature>
<dbReference type="Pfam" id="PF07690">
    <property type="entry name" value="MFS_1"/>
    <property type="match status" value="1"/>
</dbReference>
<dbReference type="RefSeq" id="WP_188435102.1">
    <property type="nucleotide sequence ID" value="NZ_BMCM01000001.1"/>
</dbReference>
<protein>
    <submittedName>
        <fullName evidence="2">Cyanate transporter</fullName>
    </submittedName>
</protein>
<dbReference type="InterPro" id="IPR011701">
    <property type="entry name" value="MFS"/>
</dbReference>
<feature type="transmembrane region" description="Helical" evidence="1">
    <location>
        <begin position="34"/>
        <end position="56"/>
    </location>
</feature>
<comment type="caution">
    <text evidence="2">The sequence shown here is derived from an EMBL/GenBank/DDBJ whole genome shotgun (WGS) entry which is preliminary data.</text>
</comment>
<dbReference type="Gene3D" id="1.20.1250.20">
    <property type="entry name" value="MFS general substrate transporter like domains"/>
    <property type="match status" value="1"/>
</dbReference>
<dbReference type="Proteomes" id="UP000629365">
    <property type="component" value="Unassembled WGS sequence"/>
</dbReference>
<gene>
    <name evidence="2" type="ORF">GCM10007269_06080</name>
</gene>
<feature type="transmembrane region" description="Helical" evidence="1">
    <location>
        <begin position="359"/>
        <end position="379"/>
    </location>
</feature>
<feature type="transmembrane region" description="Helical" evidence="1">
    <location>
        <begin position="295"/>
        <end position="314"/>
    </location>
</feature>
<dbReference type="EMBL" id="BMCM01000001">
    <property type="protein sequence ID" value="GGD65631.1"/>
    <property type="molecule type" value="Genomic_DNA"/>
</dbReference>
<evidence type="ECO:0000313" key="3">
    <source>
        <dbReference type="Proteomes" id="UP000629365"/>
    </source>
</evidence>
<dbReference type="SUPFAM" id="SSF103473">
    <property type="entry name" value="MFS general substrate transporter"/>
    <property type="match status" value="1"/>
</dbReference>
<feature type="transmembrane region" description="Helical" evidence="1">
    <location>
        <begin position="205"/>
        <end position="228"/>
    </location>
</feature>
<sequence>MAIVALCLVAVMMRPAISAVGPLIDRMSADTGIPLALLGALSTIVLITWAVVSPFAHGFGRRLGLGGAVLAALGLLGVGLVVRSLPGSSVWLWIGTGLIGVALAIGNVLMPAVIKRDFPLRVPLMMGVYSAILGGAGAVASGLAVPFAELSGGDIGAGWRMSLLLTGGAVLPFALITWWLASRRGMRTAAPVGRAPRTGIWRDPVAWLVAAYMGVQSTSFYVLVTWLASVSIATGRSAAIAGVDVMVYQLFSLVGSLAVALVMRGHGERITPALLPVLGVAGVVGLMIWPGAIGFWVVPLGLFSGASLGVSLTLMAQRARDHSTSSALSGMSQSVGYAIAAIGPVLFGAIHAATGSWTLPLVVLLVTMTLQAVFGVYAARPRFVLER</sequence>
<reference evidence="3" key="1">
    <citation type="journal article" date="2019" name="Int. J. Syst. Evol. Microbiol.">
        <title>The Global Catalogue of Microorganisms (GCM) 10K type strain sequencing project: providing services to taxonomists for standard genome sequencing and annotation.</title>
        <authorList>
            <consortium name="The Broad Institute Genomics Platform"/>
            <consortium name="The Broad Institute Genome Sequencing Center for Infectious Disease"/>
            <person name="Wu L."/>
            <person name="Ma J."/>
        </authorList>
    </citation>
    <scope>NUCLEOTIDE SEQUENCE [LARGE SCALE GENOMIC DNA]</scope>
    <source>
        <strain evidence="3">CCM 7640</strain>
    </source>
</reference>
<dbReference type="InterPro" id="IPR052524">
    <property type="entry name" value="MFS_Cyanate_Porter"/>
</dbReference>